<accession>A0A0A2TRV7</accession>
<dbReference type="AlphaFoldDB" id="A0A0A2TRV7"/>
<evidence type="ECO:0000313" key="2">
    <source>
        <dbReference type="EMBL" id="KGP71995.1"/>
    </source>
</evidence>
<comment type="caution">
    <text evidence="2">The sequence shown here is derived from an EMBL/GenBank/DDBJ whole genome shotgun (WGS) entry which is preliminary data.</text>
</comment>
<dbReference type="STRING" id="1385514.N782_06250"/>
<evidence type="ECO:0000313" key="3">
    <source>
        <dbReference type="Proteomes" id="UP000030147"/>
    </source>
</evidence>
<reference evidence="2 3" key="1">
    <citation type="journal article" date="2015" name="Stand. Genomic Sci.">
        <title>High quality draft genome sequence of the moderately halophilic bacterium Pontibacillus yanchengensis Y32(T) and comparison among Pontibacillus genomes.</title>
        <authorList>
            <person name="Huang J."/>
            <person name="Qiao Z.X."/>
            <person name="Tang J.W."/>
            <person name="Wang G."/>
        </authorList>
    </citation>
    <scope>NUCLEOTIDE SEQUENCE [LARGE SCALE GENOMIC DNA]</scope>
    <source>
        <strain evidence="2 3">Y32</strain>
    </source>
</reference>
<proteinExistence type="predicted"/>
<organism evidence="2 3">
    <name type="scientific">Pontibacillus yanchengensis Y32</name>
    <dbReference type="NCBI Taxonomy" id="1385514"/>
    <lineage>
        <taxon>Bacteria</taxon>
        <taxon>Bacillati</taxon>
        <taxon>Bacillota</taxon>
        <taxon>Bacilli</taxon>
        <taxon>Bacillales</taxon>
        <taxon>Bacillaceae</taxon>
        <taxon>Pontibacillus</taxon>
    </lineage>
</organism>
<feature type="compositionally biased region" description="Low complexity" evidence="1">
    <location>
        <begin position="70"/>
        <end position="79"/>
    </location>
</feature>
<protein>
    <submittedName>
        <fullName evidence="2">Uncharacterized protein</fullName>
    </submittedName>
</protein>
<name>A0A0A2TRV7_9BACI</name>
<feature type="region of interest" description="Disordered" evidence="1">
    <location>
        <begin position="70"/>
        <end position="94"/>
    </location>
</feature>
<dbReference type="EMBL" id="AVBF01000041">
    <property type="protein sequence ID" value="KGP71995.1"/>
    <property type="molecule type" value="Genomic_DNA"/>
</dbReference>
<sequence length="94" mass="10344">MESQGQEPWLFCMRCGRWSGVGQSCADGAARLEHETSAGGRSLQISKSRSRFPKVAPILQLSLGKQQKSLQSKLPLQLQKRAKTPEIPANPPSR</sequence>
<keyword evidence="3" id="KW-1185">Reference proteome</keyword>
<dbReference type="Proteomes" id="UP000030147">
    <property type="component" value="Unassembled WGS sequence"/>
</dbReference>
<gene>
    <name evidence="2" type="ORF">N782_06250</name>
</gene>
<evidence type="ECO:0000256" key="1">
    <source>
        <dbReference type="SAM" id="MobiDB-lite"/>
    </source>
</evidence>